<dbReference type="PANTHER" id="PTHR31084">
    <property type="entry name" value="ALPHA-L-FUCOSIDASE 2"/>
    <property type="match status" value="1"/>
</dbReference>
<name>A0A0J6CTH0_9BACT</name>
<reference evidence="4 5" key="1">
    <citation type="submission" date="2015-06" db="EMBL/GenBank/DDBJ databases">
        <title>Draft Genome Sequence of Parabacteroides goldsteinii with Putative Novel Metallo-Beta-Lactamases Isolated from a Blood Culture from a Human Patient.</title>
        <authorList>
            <person name="Krogh T.J."/>
            <person name="Agergaard C.N."/>
            <person name="Moller-Jensen J."/>
            <person name="Justesen U.S."/>
        </authorList>
    </citation>
    <scope>NUCLEOTIDE SEQUENCE [LARGE SCALE GENOMIC DNA]</scope>
    <source>
        <strain evidence="4 5">910340</strain>
    </source>
</reference>
<evidence type="ECO:0000259" key="3">
    <source>
        <dbReference type="Pfam" id="PF22124"/>
    </source>
</evidence>
<dbReference type="InterPro" id="IPR049053">
    <property type="entry name" value="AFCA-like_C"/>
</dbReference>
<dbReference type="Gene3D" id="2.60.40.1180">
    <property type="entry name" value="Golgi alpha-mannosidase II"/>
    <property type="match status" value="1"/>
</dbReference>
<dbReference type="SUPFAM" id="SSF48208">
    <property type="entry name" value="Six-hairpin glycosidases"/>
    <property type="match status" value="1"/>
</dbReference>
<feature type="domain" description="Glycosyl hydrolase family 95 N-terminal" evidence="1">
    <location>
        <begin position="2"/>
        <end position="244"/>
    </location>
</feature>
<dbReference type="PATRIC" id="fig|328812.4.peg.3348"/>
<dbReference type="GO" id="GO:0004560">
    <property type="term" value="F:alpha-L-fucosidase activity"/>
    <property type="evidence" value="ECO:0007669"/>
    <property type="project" value="InterPro"/>
</dbReference>
<evidence type="ECO:0000259" key="1">
    <source>
        <dbReference type="Pfam" id="PF14498"/>
    </source>
</evidence>
<dbReference type="InterPro" id="IPR027414">
    <property type="entry name" value="GH95_N_dom"/>
</dbReference>
<dbReference type="AlphaFoldDB" id="A0A0J6CTH0"/>
<proteinExistence type="predicted"/>
<dbReference type="InterPro" id="IPR008928">
    <property type="entry name" value="6-hairpin_glycosidase_sf"/>
</dbReference>
<sequence>MNKPAENWNEAIPIGNGRLGGMVWGGIKQERIQTNDDTFWSGEPRNVQNPGAAQYLPEIRQLLIDQKHSEAQKLINSKMLGPNNQSYMPLTDIVLDFPSGDFTDYHRELDMNRGIVTVSYRQGGVGFVREIFASYPDQTIVMRIKSEKPRSITFDATLSSKVNHTVRIDEAAQQVIIDGQAPQNVNPEYNGFSLPTYQEGHGMRFQGRLVVDNKGGKVGAADNKLKVSGADEVTICFVAATSFNGFDKDPYKEGKDEKRLCRDYTKKIKGKSFSKLLKAHVNDYSALFGRVSIDLGYEEQASSPINERIRNYAKQQDFSFAGLYFQFGRYLLISSSRPGSQPANLQGIWNDALQPGWSSNWTINCNTQINYWPAEVVNLSELHQPLFDLIRESSIDGAKTARNLYNSRGWMAHHNIDLWRTTWPVGGSGLWAIFQIGGAWLCHHIWEHYQFTQDKDFLNENFDLLRDASLFYVDCLQPDKDGYLVTNPSESFENSYIDPAGFKGWACMGSAQDMQIIRSLMQNTMKAAEIIDSNDPAIAEIKEVYTKLPPMRISPSTGELQEWNDDWKPAYPHNGQVGHGWGFAAGNLITLRGTPELAEAFKKTIINRQPGMSYNSGSWTGVFPSMYWARFEEGDSAMKVINRHFAMALYPNFTCKFTKFWEIDGNLGITATIAEMLLQSHAGEISLLPALPAVYPKGKVTGLRARGGYEVDMQWTDGKLTKAVIRSVKGKGSVSIRYKDAVKVIDFSSNKRVELSSSDFKMI</sequence>
<dbReference type="EMBL" id="LFJV01000004">
    <property type="protein sequence ID" value="KMM35439.1"/>
    <property type="molecule type" value="Genomic_DNA"/>
</dbReference>
<protein>
    <submittedName>
        <fullName evidence="4">Uncharacterized protein</fullName>
    </submittedName>
</protein>
<dbReference type="Gene3D" id="2.70.98.50">
    <property type="entry name" value="putative glycoside hydrolase family protein from bacillus halodurans"/>
    <property type="match status" value="1"/>
</dbReference>
<feature type="domain" description="Alpha fucosidase A-like C-terminal" evidence="2">
    <location>
        <begin position="679"/>
        <end position="755"/>
    </location>
</feature>
<dbReference type="Pfam" id="PF14498">
    <property type="entry name" value="Glyco_hyd_65N_2"/>
    <property type="match status" value="1"/>
</dbReference>
<organism evidence="4 5">
    <name type="scientific">Parabacteroides goldsteinii</name>
    <dbReference type="NCBI Taxonomy" id="328812"/>
    <lineage>
        <taxon>Bacteria</taxon>
        <taxon>Pseudomonadati</taxon>
        <taxon>Bacteroidota</taxon>
        <taxon>Bacteroidia</taxon>
        <taxon>Bacteroidales</taxon>
        <taxon>Tannerellaceae</taxon>
        <taxon>Parabacteroides</taxon>
    </lineage>
</organism>
<evidence type="ECO:0000313" key="4">
    <source>
        <dbReference type="EMBL" id="KMM35439.1"/>
    </source>
</evidence>
<dbReference type="InterPro" id="IPR054363">
    <property type="entry name" value="GH95_cat"/>
</dbReference>
<dbReference type="GO" id="GO:0005975">
    <property type="term" value="P:carbohydrate metabolic process"/>
    <property type="evidence" value="ECO:0007669"/>
    <property type="project" value="InterPro"/>
</dbReference>
<comment type="caution">
    <text evidence="4">The sequence shown here is derived from an EMBL/GenBank/DDBJ whole genome shotgun (WGS) entry which is preliminary data.</text>
</comment>
<evidence type="ECO:0000259" key="2">
    <source>
        <dbReference type="Pfam" id="PF21307"/>
    </source>
</evidence>
<dbReference type="InterPro" id="IPR016518">
    <property type="entry name" value="Alpha-L-fucosidase"/>
</dbReference>
<evidence type="ECO:0000313" key="5">
    <source>
        <dbReference type="Proteomes" id="UP000036166"/>
    </source>
</evidence>
<accession>A0A0J6CTH0</accession>
<dbReference type="InterPro" id="IPR013780">
    <property type="entry name" value="Glyco_hydro_b"/>
</dbReference>
<gene>
    <name evidence="4" type="ORF">ACM15_01855</name>
</gene>
<dbReference type="PANTHER" id="PTHR31084:SF0">
    <property type="entry name" value="ALPHA-L-FUCOSIDASE 2"/>
    <property type="match status" value="1"/>
</dbReference>
<feature type="domain" description="Glycosyl hydrolase family 95 catalytic" evidence="3">
    <location>
        <begin position="272"/>
        <end position="677"/>
    </location>
</feature>
<dbReference type="Pfam" id="PF21307">
    <property type="entry name" value="Glyco_hydro_95_C"/>
    <property type="match status" value="1"/>
</dbReference>
<dbReference type="PIRSF" id="PIRSF007663">
    <property type="entry name" value="UCP007663"/>
    <property type="match status" value="1"/>
</dbReference>
<dbReference type="Pfam" id="PF22124">
    <property type="entry name" value="Glyco_hydro_95_cat"/>
    <property type="match status" value="1"/>
</dbReference>
<dbReference type="Proteomes" id="UP000036166">
    <property type="component" value="Unassembled WGS sequence"/>
</dbReference>